<dbReference type="RefSeq" id="XP_062627782.1">
    <property type="nucleotide sequence ID" value="XM_062771798.1"/>
</dbReference>
<accession>A0AAF1BL44</accession>
<dbReference type="EMBL" id="CP086717">
    <property type="protein sequence ID" value="WOO81750.1"/>
    <property type="molecule type" value="Genomic_DNA"/>
</dbReference>
<keyword evidence="2" id="KW-1185">Reference proteome</keyword>
<reference evidence="1" key="1">
    <citation type="submission" date="2023-10" db="EMBL/GenBank/DDBJ databases">
        <authorList>
            <person name="Noh H."/>
        </authorList>
    </citation>
    <scope>NUCLEOTIDE SEQUENCE</scope>
    <source>
        <strain evidence="1">DUCC4014</strain>
    </source>
</reference>
<dbReference type="GeneID" id="87808500"/>
<proteinExistence type="predicted"/>
<evidence type="ECO:0000313" key="1">
    <source>
        <dbReference type="EMBL" id="WOO81750.1"/>
    </source>
</evidence>
<gene>
    <name evidence="1" type="ORF">LOC62_04G005271</name>
</gene>
<evidence type="ECO:0000313" key="2">
    <source>
        <dbReference type="Proteomes" id="UP000827549"/>
    </source>
</evidence>
<dbReference type="Proteomes" id="UP000827549">
    <property type="component" value="Chromosome 4"/>
</dbReference>
<sequence length="316" mass="34863">MSRGPVWLDSTAYPHLIERIIALAPSVTALVAWRQTCWRYHAVADRYLFAHAVLQRQYLFPLKPVAKLLTRMRRQVVVKLDKRYDKYRTYSGFVLLLPPDSRLELDRPLPFYPWKARVLDIEAGGDYVPWDFVRRGMWDNVTMTEDKAPPYVPDVLRRLGSCASDGWASVRDTAVDWVTAGQPEGECSIYLPSSTPRYILHLAAPPGASGRLTIWPPTQRIGEVVIVLAGPVGAPVVAQVVAGMMRMLVREAGHPTALTIVGVESDTEAFRAALTTEVLALGGYAGPGVSSYADVAPDEASVRHAIGAISFVPRAE</sequence>
<protein>
    <submittedName>
        <fullName evidence="1">Uncharacterized protein</fullName>
    </submittedName>
</protein>
<organism evidence="1 2">
    <name type="scientific">Vanrija pseudolonga</name>
    <dbReference type="NCBI Taxonomy" id="143232"/>
    <lineage>
        <taxon>Eukaryota</taxon>
        <taxon>Fungi</taxon>
        <taxon>Dikarya</taxon>
        <taxon>Basidiomycota</taxon>
        <taxon>Agaricomycotina</taxon>
        <taxon>Tremellomycetes</taxon>
        <taxon>Trichosporonales</taxon>
        <taxon>Trichosporonaceae</taxon>
        <taxon>Vanrija</taxon>
    </lineage>
</organism>
<name>A0AAF1BL44_9TREE</name>
<dbReference type="AlphaFoldDB" id="A0AAF1BL44"/>